<evidence type="ECO:0000256" key="4">
    <source>
        <dbReference type="ARBA" id="ARBA00004744"/>
    </source>
</evidence>
<dbReference type="Pfam" id="PF01593">
    <property type="entry name" value="Amino_oxidase"/>
    <property type="match status" value="1"/>
</dbReference>
<dbReference type="SUPFAM" id="SSF54373">
    <property type="entry name" value="FAD-linked reductases, C-terminal domain"/>
    <property type="match status" value="1"/>
</dbReference>
<name>A0ABX6YJ06_9MICO</name>
<organism evidence="14 15">
    <name type="scientific">Paramicrobacterium chengjingii</name>
    <dbReference type="NCBI Taxonomy" id="2769067"/>
    <lineage>
        <taxon>Bacteria</taxon>
        <taxon>Bacillati</taxon>
        <taxon>Actinomycetota</taxon>
        <taxon>Actinomycetes</taxon>
        <taxon>Micrococcales</taxon>
        <taxon>Microbacteriaceae</taxon>
        <taxon>Paramicrobacterium</taxon>
    </lineage>
</organism>
<comment type="function">
    <text evidence="3 12">Involved in coproporphyrin-dependent heme b biosynthesis. Catalyzes the oxidation of coproporphyrinogen III to coproporphyrin III.</text>
</comment>
<reference evidence="14 15" key="1">
    <citation type="submission" date="2020-12" db="EMBL/GenBank/DDBJ databases">
        <title>Microbacterium sp. HY060.</title>
        <authorList>
            <person name="Zhou J."/>
        </authorList>
    </citation>
    <scope>NUCLEOTIDE SEQUENCE [LARGE SCALE GENOMIC DNA]</scope>
    <source>
        <strain evidence="14 15">HY60</strain>
    </source>
</reference>
<dbReference type="SUPFAM" id="SSF51905">
    <property type="entry name" value="FAD/NAD(P)-binding domain"/>
    <property type="match status" value="1"/>
</dbReference>
<dbReference type="Proteomes" id="UP000662814">
    <property type="component" value="Chromosome"/>
</dbReference>
<evidence type="ECO:0000313" key="15">
    <source>
        <dbReference type="Proteomes" id="UP000662814"/>
    </source>
</evidence>
<evidence type="ECO:0000256" key="2">
    <source>
        <dbReference type="ARBA" id="ARBA00001974"/>
    </source>
</evidence>
<comment type="pathway">
    <text evidence="4 12">Porphyrin-containing compound metabolism; protoheme biosynthesis.</text>
</comment>
<feature type="domain" description="Amine oxidase" evidence="13">
    <location>
        <begin position="18"/>
        <end position="470"/>
    </location>
</feature>
<comment type="similarity">
    <text evidence="5 12">Belongs to the protoporphyrinogen/coproporphyrinogen oxidase family. Coproporphyrinogen III oxidase subfamily.</text>
</comment>
<evidence type="ECO:0000256" key="5">
    <source>
        <dbReference type="ARBA" id="ARBA00008310"/>
    </source>
</evidence>
<evidence type="ECO:0000259" key="13">
    <source>
        <dbReference type="Pfam" id="PF01593"/>
    </source>
</evidence>
<keyword evidence="9 12" id="KW-0274">FAD</keyword>
<evidence type="ECO:0000256" key="6">
    <source>
        <dbReference type="ARBA" id="ARBA00012402"/>
    </source>
</evidence>
<evidence type="ECO:0000256" key="12">
    <source>
        <dbReference type="RuleBase" id="RU364052"/>
    </source>
</evidence>
<keyword evidence="10 12" id="KW-0560">Oxidoreductase</keyword>
<dbReference type="RefSeq" id="WP_166985679.1">
    <property type="nucleotide sequence ID" value="NZ_CP061169.1"/>
</dbReference>
<evidence type="ECO:0000256" key="9">
    <source>
        <dbReference type="ARBA" id="ARBA00022827"/>
    </source>
</evidence>
<evidence type="ECO:0000256" key="1">
    <source>
        <dbReference type="ARBA" id="ARBA00001755"/>
    </source>
</evidence>
<proteinExistence type="inferred from homology"/>
<comment type="catalytic activity">
    <reaction evidence="1">
        <text>coproporphyrinogen III + 3 O2 = coproporphyrin III + 3 H2O2</text>
        <dbReference type="Rhea" id="RHEA:43436"/>
        <dbReference type="ChEBI" id="CHEBI:15379"/>
        <dbReference type="ChEBI" id="CHEBI:16240"/>
        <dbReference type="ChEBI" id="CHEBI:57309"/>
        <dbReference type="ChEBI" id="CHEBI:131725"/>
        <dbReference type="EC" id="1.3.3.15"/>
    </reaction>
    <physiologicalReaction direction="left-to-right" evidence="1">
        <dbReference type="Rhea" id="RHEA:43437"/>
    </physiologicalReaction>
</comment>
<dbReference type="PANTHER" id="PTHR42923">
    <property type="entry name" value="PROTOPORPHYRINOGEN OXIDASE"/>
    <property type="match status" value="1"/>
</dbReference>
<dbReference type="PANTHER" id="PTHR42923:SF3">
    <property type="entry name" value="PROTOPORPHYRINOGEN OXIDASE"/>
    <property type="match status" value="1"/>
</dbReference>
<dbReference type="InterPro" id="IPR050464">
    <property type="entry name" value="Zeta_carotene_desat/Oxidored"/>
</dbReference>
<evidence type="ECO:0000256" key="7">
    <source>
        <dbReference type="ARBA" id="ARBA00019046"/>
    </source>
</evidence>
<dbReference type="PRINTS" id="PR00411">
    <property type="entry name" value="PNDRDTASEI"/>
</dbReference>
<sequence>MSGGVPSDRHVVVVGGGIAGLVAAYECARIGVRVTLLEADDRVGGCVRTEQIAGVDVDTGAESFATRGGTVRELIDELGLSDRVVEPSAEGAWLAFGNSAAPLPKAGVLGIPSNPLADDVRRIIGWKGAIRAYADRVKPVLTIGTERNLGELVEKRMGVAVLENLVAPVTNGVYSADPSQLDVSRAAPGLNNALTVAGSLSGAVATLRDNAPAGSAVGGFAGGMRVLVDALLDTLVNYEVRVLTATPATEIEYAGDEQWRVHADAGGDEPESLVLAADAVIVAAPESVALDLLAELVPASDAQAAPEAPVVDIVTLAVDSALLDAHPRGTGVLTAASARRTAKALTHSSAKWPWLAAALDAPHRHIVRVSFGRVGENSPLDGLDDLQIGELARTEASALLGVDIAARDVVETLRTRWVSTLPRAFAGQTERATTIRDAVTRHPGLDVTGAWLSGTGLASVIPDAAAAAARVRKRIVSEVLDGE</sequence>
<keyword evidence="12" id="KW-0963">Cytoplasm</keyword>
<keyword evidence="8 12" id="KW-0285">Flavoprotein</keyword>
<evidence type="ECO:0000313" key="14">
    <source>
        <dbReference type="EMBL" id="QPZ38736.1"/>
    </source>
</evidence>
<dbReference type="InterPro" id="IPR036188">
    <property type="entry name" value="FAD/NAD-bd_sf"/>
</dbReference>
<dbReference type="NCBIfam" id="TIGR00562">
    <property type="entry name" value="proto_IX_ox"/>
    <property type="match status" value="1"/>
</dbReference>
<dbReference type="GO" id="GO:0004729">
    <property type="term" value="F:oxygen-dependent protoporphyrinogen oxidase activity"/>
    <property type="evidence" value="ECO:0007669"/>
    <property type="project" value="UniProtKB-EC"/>
</dbReference>
<keyword evidence="11 12" id="KW-0350">Heme biosynthesis</keyword>
<dbReference type="Gene3D" id="3.90.660.20">
    <property type="entry name" value="Protoporphyrinogen oxidase, mitochondrial, domain 2"/>
    <property type="match status" value="1"/>
</dbReference>
<dbReference type="EC" id="1.3.3.15" evidence="6 12"/>
<dbReference type="InterPro" id="IPR002937">
    <property type="entry name" value="Amino_oxidase"/>
</dbReference>
<dbReference type="Gene3D" id="1.10.3110.10">
    <property type="entry name" value="protoporphyrinogen ix oxidase, domain 3"/>
    <property type="match status" value="1"/>
</dbReference>
<dbReference type="EMBL" id="CP061169">
    <property type="protein sequence ID" value="QPZ38736.1"/>
    <property type="molecule type" value="Genomic_DNA"/>
</dbReference>
<comment type="cofactor">
    <cofactor evidence="2 12">
        <name>FAD</name>
        <dbReference type="ChEBI" id="CHEBI:57692"/>
    </cofactor>
</comment>
<evidence type="ECO:0000256" key="10">
    <source>
        <dbReference type="ARBA" id="ARBA00023002"/>
    </source>
</evidence>
<accession>A0ABX6YJ06</accession>
<dbReference type="InterPro" id="IPR004572">
    <property type="entry name" value="Protoporphyrinogen_oxidase"/>
</dbReference>
<gene>
    <name evidence="14" type="primary">hemG</name>
    <name evidence="14" type="ORF">HCR76_01095</name>
</gene>
<keyword evidence="15" id="KW-1185">Reference proteome</keyword>
<protein>
    <recommendedName>
        <fullName evidence="7 12">Coproporphyrinogen III oxidase</fullName>
        <ecNumber evidence="6 12">1.3.3.15</ecNumber>
    </recommendedName>
</protein>
<dbReference type="Gene3D" id="3.50.50.60">
    <property type="entry name" value="FAD/NAD(P)-binding domain"/>
    <property type="match status" value="1"/>
</dbReference>
<evidence type="ECO:0000256" key="11">
    <source>
        <dbReference type="ARBA" id="ARBA00023133"/>
    </source>
</evidence>
<comment type="subcellular location">
    <subcellularLocation>
        <location evidence="12">Cytoplasm</location>
    </subcellularLocation>
</comment>
<evidence type="ECO:0000256" key="8">
    <source>
        <dbReference type="ARBA" id="ARBA00022630"/>
    </source>
</evidence>
<evidence type="ECO:0000256" key="3">
    <source>
        <dbReference type="ARBA" id="ARBA00002185"/>
    </source>
</evidence>